<dbReference type="PANTHER" id="PTHR11820">
    <property type="entry name" value="ACYLPYRUVASE"/>
    <property type="match status" value="1"/>
</dbReference>
<dbReference type="Gene3D" id="3.90.850.10">
    <property type="entry name" value="Fumarylacetoacetase-like, C-terminal domain"/>
    <property type="match status" value="1"/>
</dbReference>
<keyword evidence="1" id="KW-0479">Metal-binding</keyword>
<dbReference type="GO" id="GO:0018773">
    <property type="term" value="F:acetylpyruvate hydrolase activity"/>
    <property type="evidence" value="ECO:0007669"/>
    <property type="project" value="TreeGrafter"/>
</dbReference>
<sequence>MKIVHIHFPSSGEPVFYIKPDTAVHNRELPLYIPDFTTDLRGQLVLLAKISKQGKCISERFASKYYEQVSVGLSLTAYDRWQELQAEGLPWEEATSFDGAMIVGNFIEKSSLEKEMTIIFSKNNIPFQSIALQDILPKVPLGLSMVSQRVTLRTGDLLAIPLESIFYPLEGETTWIALLQEEKLFWVEVK</sequence>
<proteinExistence type="predicted"/>
<evidence type="ECO:0000259" key="2">
    <source>
        <dbReference type="Pfam" id="PF01557"/>
    </source>
</evidence>
<dbReference type="RefSeq" id="WP_002666940.1">
    <property type="nucleotide sequence ID" value="NZ_CP022386.1"/>
</dbReference>
<evidence type="ECO:0000313" key="4">
    <source>
        <dbReference type="Proteomes" id="UP000217250"/>
    </source>
</evidence>
<dbReference type="KEGG" id="cgh:CGC50_10015"/>
<dbReference type="Proteomes" id="UP000217250">
    <property type="component" value="Chromosome"/>
</dbReference>
<dbReference type="PANTHER" id="PTHR11820:SF7">
    <property type="entry name" value="ACYLPYRUVASE FAHD1, MITOCHONDRIAL"/>
    <property type="match status" value="1"/>
</dbReference>
<dbReference type="EMBL" id="CP022386">
    <property type="protein sequence ID" value="ATA87461.1"/>
    <property type="molecule type" value="Genomic_DNA"/>
</dbReference>
<name>A0A250FR43_9FLAO</name>
<dbReference type="GeneID" id="84808889"/>
<gene>
    <name evidence="3" type="ORF">CGC50_10015</name>
</gene>
<dbReference type="AlphaFoldDB" id="A0A250FR43"/>
<dbReference type="SUPFAM" id="SSF56529">
    <property type="entry name" value="FAH"/>
    <property type="match status" value="1"/>
</dbReference>
<dbReference type="InterPro" id="IPR036663">
    <property type="entry name" value="Fumarylacetoacetase_C_sf"/>
</dbReference>
<evidence type="ECO:0000256" key="1">
    <source>
        <dbReference type="ARBA" id="ARBA00022723"/>
    </source>
</evidence>
<feature type="domain" description="Fumarylacetoacetase-like C-terminal" evidence="2">
    <location>
        <begin position="12"/>
        <end position="159"/>
    </location>
</feature>
<dbReference type="GO" id="GO:0046872">
    <property type="term" value="F:metal ion binding"/>
    <property type="evidence" value="ECO:0007669"/>
    <property type="project" value="UniProtKB-KW"/>
</dbReference>
<organism evidence="3 4">
    <name type="scientific">Capnocytophaga gingivalis</name>
    <dbReference type="NCBI Taxonomy" id="1017"/>
    <lineage>
        <taxon>Bacteria</taxon>
        <taxon>Pseudomonadati</taxon>
        <taxon>Bacteroidota</taxon>
        <taxon>Flavobacteriia</taxon>
        <taxon>Flavobacteriales</taxon>
        <taxon>Flavobacteriaceae</taxon>
        <taxon>Capnocytophaga</taxon>
    </lineage>
</organism>
<dbReference type="Pfam" id="PF01557">
    <property type="entry name" value="FAA_hydrolase"/>
    <property type="match status" value="1"/>
</dbReference>
<protein>
    <submittedName>
        <fullName evidence="3">Fumarylacetoacetase</fullName>
    </submittedName>
</protein>
<reference evidence="4" key="1">
    <citation type="submission" date="2017-06" db="EMBL/GenBank/DDBJ databases">
        <title>Capnocytophaga spp. assemblies.</title>
        <authorList>
            <person name="Gulvik C.A."/>
        </authorList>
    </citation>
    <scope>NUCLEOTIDE SEQUENCE [LARGE SCALE GENOMIC DNA]</scope>
    <source>
        <strain evidence="4">H1496</strain>
    </source>
</reference>
<dbReference type="OrthoDB" id="9805307at2"/>
<evidence type="ECO:0000313" key="3">
    <source>
        <dbReference type="EMBL" id="ATA87461.1"/>
    </source>
</evidence>
<dbReference type="OMA" id="SPAFIND"/>
<dbReference type="InterPro" id="IPR011234">
    <property type="entry name" value="Fumarylacetoacetase-like_C"/>
</dbReference>
<accession>A0A250FR43</accession>